<protein>
    <recommendedName>
        <fullName evidence="3">Tocopherol cyclase</fullName>
    </recommendedName>
</protein>
<sequence length="444" mass="49816">MATASSFQRAYPYSLALASAQQFPNFSNPQRELRTPHSGYHYDGSKRRFFEGWYFKVSIPEVKQSFAFMYSVEDPAFSGTINPFEERLYGPRYPGVGAQVMGADDGYICQFSKETNSFWGTRHELELGNTFKAKRGQTSPMGMVSEEDFSTRVEQGFQVSPFWHQGFLSDDGRSPGVATVETIRWAYSTRPVYGWGDTDKNQKATAGWLAALPIFEPHWQICMAGGLSTGWIEWGDQKFEFQDAPSYAEKNWGGSFPRKWFWVQCNVFQGGIGEIALTAGGGRRYLPLAGRYEEVAMVGVHYDGKLYEFVPWSGPVEWEITPWGFWRMHASTTLYEVELVATTKEAGTVLRAPTDEAGLAPYCKDTFYGELTLEIWERTSDGARGKTILSVTSDMAAMEVGGGPWFTDWKMTSKMDDVVKPIIGFPLDVVSLFTAAPILKPPGL</sequence>
<gene>
    <name evidence="1" type="ORF">KP509_31G020300</name>
</gene>
<dbReference type="EMBL" id="CM035436">
    <property type="protein sequence ID" value="KAH7288282.1"/>
    <property type="molecule type" value="Genomic_DNA"/>
</dbReference>
<evidence type="ECO:0000313" key="2">
    <source>
        <dbReference type="Proteomes" id="UP000825935"/>
    </source>
</evidence>
<dbReference type="OMA" id="PHSGYHW"/>
<proteinExistence type="predicted"/>
<organism evidence="1 2">
    <name type="scientific">Ceratopteris richardii</name>
    <name type="common">Triangle waterfern</name>
    <dbReference type="NCBI Taxonomy" id="49495"/>
    <lineage>
        <taxon>Eukaryota</taxon>
        <taxon>Viridiplantae</taxon>
        <taxon>Streptophyta</taxon>
        <taxon>Embryophyta</taxon>
        <taxon>Tracheophyta</taxon>
        <taxon>Polypodiopsida</taxon>
        <taxon>Polypodiidae</taxon>
        <taxon>Polypodiales</taxon>
        <taxon>Pteridineae</taxon>
        <taxon>Pteridaceae</taxon>
        <taxon>Parkerioideae</taxon>
        <taxon>Ceratopteris</taxon>
    </lineage>
</organism>
<name>A0A8T2QW07_CERRI</name>
<dbReference type="InterPro" id="IPR025893">
    <property type="entry name" value="Tocopherol_cyclase"/>
</dbReference>
<accession>A0A8T2QW07</accession>
<dbReference type="Proteomes" id="UP000825935">
    <property type="component" value="Chromosome 31"/>
</dbReference>
<dbReference type="GO" id="GO:0009976">
    <property type="term" value="F:tocopherol cyclase activity"/>
    <property type="evidence" value="ECO:0007669"/>
    <property type="project" value="InterPro"/>
</dbReference>
<reference evidence="1" key="1">
    <citation type="submission" date="2021-08" db="EMBL/GenBank/DDBJ databases">
        <title>WGS assembly of Ceratopteris richardii.</title>
        <authorList>
            <person name="Marchant D.B."/>
            <person name="Chen G."/>
            <person name="Jenkins J."/>
            <person name="Shu S."/>
            <person name="Leebens-Mack J."/>
            <person name="Grimwood J."/>
            <person name="Schmutz J."/>
            <person name="Soltis P."/>
            <person name="Soltis D."/>
            <person name="Chen Z.-H."/>
        </authorList>
    </citation>
    <scope>NUCLEOTIDE SEQUENCE</scope>
    <source>
        <strain evidence="1">Whitten #5841</strain>
        <tissue evidence="1">Leaf</tissue>
    </source>
</reference>
<comment type="caution">
    <text evidence="1">The sequence shown here is derived from an EMBL/GenBank/DDBJ whole genome shotgun (WGS) entry which is preliminary data.</text>
</comment>
<evidence type="ECO:0000313" key="1">
    <source>
        <dbReference type="EMBL" id="KAH7288282.1"/>
    </source>
</evidence>
<dbReference type="PANTHER" id="PTHR35309">
    <property type="match status" value="1"/>
</dbReference>
<dbReference type="AlphaFoldDB" id="A0A8T2QW07"/>
<dbReference type="Pfam" id="PF14249">
    <property type="entry name" value="Tocopherol_cycl"/>
    <property type="match status" value="1"/>
</dbReference>
<dbReference type="OrthoDB" id="38968at2759"/>
<keyword evidence="2" id="KW-1185">Reference proteome</keyword>
<dbReference type="PANTHER" id="PTHR35309:SF2">
    <property type="entry name" value="TOCOPHEROL CYCLASE, CHLOROPLASTIC"/>
    <property type="match status" value="1"/>
</dbReference>
<evidence type="ECO:0008006" key="3">
    <source>
        <dbReference type="Google" id="ProtNLM"/>
    </source>
</evidence>